<accession>A0AAF5PK80</accession>
<reference evidence="2" key="2">
    <citation type="journal article" date="2016" name="Mol. Ecol.">
        <title>Population genomics of the filarial nematode parasite Wuchereria bancrofti from mosquitoes.</title>
        <authorList>
            <person name="Small S.T."/>
            <person name="Reimer L.J."/>
            <person name="Tisch D.J."/>
            <person name="King C.L."/>
            <person name="Christensen B.M."/>
            <person name="Siba P.M."/>
            <person name="Kazura J.W."/>
            <person name="Serre D."/>
            <person name="Zimmerman P.A."/>
        </authorList>
    </citation>
    <scope>NUCLEOTIDE SEQUENCE</scope>
    <source>
        <strain evidence="2">pt0022</strain>
    </source>
</reference>
<organism evidence="2 3">
    <name type="scientific">Wuchereria bancrofti</name>
    <dbReference type="NCBI Taxonomy" id="6293"/>
    <lineage>
        <taxon>Eukaryota</taxon>
        <taxon>Metazoa</taxon>
        <taxon>Ecdysozoa</taxon>
        <taxon>Nematoda</taxon>
        <taxon>Chromadorea</taxon>
        <taxon>Rhabditida</taxon>
        <taxon>Spirurina</taxon>
        <taxon>Spiruromorpha</taxon>
        <taxon>Filarioidea</taxon>
        <taxon>Onchocercidae</taxon>
        <taxon>Wuchereria</taxon>
    </lineage>
</organism>
<dbReference type="AlphaFoldDB" id="A0AAF5PK80"/>
<keyword evidence="1" id="KW-1133">Transmembrane helix</keyword>
<keyword evidence="1" id="KW-0812">Transmembrane</keyword>
<feature type="transmembrane region" description="Helical" evidence="1">
    <location>
        <begin position="39"/>
        <end position="57"/>
    </location>
</feature>
<reference evidence="2" key="1">
    <citation type="submission" date="2015-03" db="EMBL/GenBank/DDBJ databases">
        <title>Wuchereria bancrofti Genome Sequencing Papua New Guinea Strain.</title>
        <authorList>
            <person name="Small S.T."/>
            <person name="Serre D."/>
            <person name="Zimmerman P.A."/>
        </authorList>
    </citation>
    <scope>NUCLEOTIDE SEQUENCE [LARGE SCALE GENOMIC DNA]</scope>
    <source>
        <strain evidence="2">pt0022</strain>
    </source>
</reference>
<protein>
    <submittedName>
        <fullName evidence="3">Uncharacterized protein</fullName>
    </submittedName>
</protein>
<reference evidence="3" key="3">
    <citation type="submission" date="2024-02" db="UniProtKB">
        <authorList>
            <consortium name="WormBaseParasite"/>
        </authorList>
    </citation>
    <scope>IDENTIFICATION</scope>
    <source>
        <strain evidence="3">pt0022</strain>
    </source>
</reference>
<dbReference type="WBParaSite" id="mrna-Wban_01743">
    <property type="protein sequence ID" value="mrna-Wban_01743"/>
    <property type="gene ID" value="Wban_01743"/>
</dbReference>
<evidence type="ECO:0000256" key="1">
    <source>
        <dbReference type="SAM" id="Phobius"/>
    </source>
</evidence>
<dbReference type="Proteomes" id="UP000093561">
    <property type="component" value="Unassembled WGS sequence"/>
</dbReference>
<proteinExistence type="predicted"/>
<keyword evidence="1" id="KW-0472">Membrane</keyword>
<evidence type="ECO:0000313" key="2">
    <source>
        <dbReference type="Proteomes" id="UP000093561"/>
    </source>
</evidence>
<evidence type="ECO:0000313" key="3">
    <source>
        <dbReference type="WBParaSite" id="mrna-Wban_01743"/>
    </source>
</evidence>
<name>A0AAF5PK80_WUCBA</name>
<sequence>MNCKCLSERESIGENHAQLSRSISAETIRMFKSRSMITNNRAILILLLSGTYLVIIVH</sequence>